<dbReference type="Proteomes" id="UP000002193">
    <property type="component" value="Chromosome"/>
</dbReference>
<reference evidence="2 3" key="1">
    <citation type="journal article" date="2003" name="Nucleic Acids Res.">
        <title>Genome sequence of Chlamydophila caviae (Chlamydia psittaci GPIC): examining the role of niche-specific genes in the evolution of the Chlamydiaceae.</title>
        <authorList>
            <person name="Read T.D."/>
            <person name="Myers G.S.A."/>
            <person name="Brunham R.C."/>
            <person name="Nelson W.C."/>
            <person name="Paulsen I.T."/>
            <person name="Heidelberg J.F."/>
            <person name="Holtzapple E.K."/>
            <person name="Khouri H.M."/>
            <person name="Federova N.B."/>
            <person name="Carty H.A."/>
            <person name="Umayam L.A."/>
            <person name="Haft D.H."/>
            <person name="Peterson J.D."/>
            <person name="Beanan M.J."/>
            <person name="White O."/>
            <person name="Salzberg S.L."/>
            <person name="Hsia R.-C."/>
            <person name="McClarty G."/>
            <person name="Rank R.G."/>
            <person name="Bavoil P.M."/>
            <person name="Fraser C.M."/>
        </authorList>
    </citation>
    <scope>NUCLEOTIDE SEQUENCE [LARGE SCALE GENOMIC DNA]</scope>
    <source>
        <strain evidence="3">ATCC VR-813 / DSM 19441 / 03DC25 / GPIC</strain>
    </source>
</reference>
<dbReference type="EMBL" id="AE015925">
    <property type="protein sequence ID" value="AAP05328.1"/>
    <property type="molecule type" value="Genomic_DNA"/>
</dbReference>
<feature type="transmembrane region" description="Helical" evidence="1">
    <location>
        <begin position="90"/>
        <end position="115"/>
    </location>
</feature>
<dbReference type="RefSeq" id="WP_011006543.1">
    <property type="nucleotide sequence ID" value="NC_003361.3"/>
</dbReference>
<sequence length="183" mass="20564">MFIERYQNNRDFINATKYVCPLLKSSFVRGSRGVQPICVEWTLTTRNGIFSKTNLQEIKKAAPLLGTILGLGRLYSVWSTKDRTTSKKELLLHTLTGIVETLGLGIILLIAKITLTAIKTIRKKINLYYYGSRRLPSNVFARSDSASDDESSSDSDSEIVTSAVPLEFYNRLEQFAAMVTTQE</sequence>
<feature type="transmembrane region" description="Helical" evidence="1">
    <location>
        <begin position="61"/>
        <end position="78"/>
    </location>
</feature>
<protein>
    <submittedName>
        <fullName evidence="2">Uncharacterized protein</fullName>
    </submittedName>
</protein>
<name>Q822U3_CHLCV</name>
<proteinExistence type="predicted"/>
<dbReference type="KEGG" id="cca:CCA_00586"/>
<evidence type="ECO:0000313" key="3">
    <source>
        <dbReference type="Proteomes" id="UP000002193"/>
    </source>
</evidence>
<evidence type="ECO:0000313" key="2">
    <source>
        <dbReference type="EMBL" id="AAP05328.1"/>
    </source>
</evidence>
<keyword evidence="3" id="KW-1185">Reference proteome</keyword>
<dbReference type="AlphaFoldDB" id="Q822U3"/>
<keyword evidence="1" id="KW-0812">Transmembrane</keyword>
<evidence type="ECO:0000256" key="1">
    <source>
        <dbReference type="SAM" id="Phobius"/>
    </source>
</evidence>
<accession>Q822U3</accession>
<gene>
    <name evidence="2" type="ordered locus">CCA_00586</name>
</gene>
<organism evidence="2 3">
    <name type="scientific">Chlamydia caviae (strain ATCC VR-813 / DSM 19441 / 03DC25 / GPIC)</name>
    <name type="common">Chlamydophila caviae</name>
    <dbReference type="NCBI Taxonomy" id="227941"/>
    <lineage>
        <taxon>Bacteria</taxon>
        <taxon>Pseudomonadati</taxon>
        <taxon>Chlamydiota</taxon>
        <taxon>Chlamydiia</taxon>
        <taxon>Chlamydiales</taxon>
        <taxon>Chlamydiaceae</taxon>
        <taxon>Chlamydia/Chlamydophila group</taxon>
        <taxon>Chlamydia</taxon>
    </lineage>
</organism>
<keyword evidence="1" id="KW-0472">Membrane</keyword>
<dbReference type="OrthoDB" id="17965at2"/>
<keyword evidence="1" id="KW-1133">Transmembrane helix</keyword>
<dbReference type="HOGENOM" id="CLU_1472709_0_0_0"/>